<sequence length="146" mass="15692">MRFRATLQLDGRTATGIEVPDAVVEGLGGGRRPAVVVVLNDYTFRSTLGSMRGVSKIPVSAEHRAAAGLRPGDEVEVELLLDDQPRELVVPEDLASALGADSPARQAFDSLSPSRRKAVVQQLESAKTTETRQRRLAKAMQDLAEG</sequence>
<protein>
    <submittedName>
        <fullName evidence="2">Uncharacterized protein DUF1905</fullName>
    </submittedName>
</protein>
<dbReference type="InterPro" id="IPR037079">
    <property type="entry name" value="AF2212/PG0164-like_sf"/>
</dbReference>
<dbReference type="InterPro" id="IPR015018">
    <property type="entry name" value="DUF1905"/>
</dbReference>
<dbReference type="SUPFAM" id="SSF141694">
    <property type="entry name" value="AF2212/PG0164-like"/>
    <property type="match status" value="1"/>
</dbReference>
<keyword evidence="3" id="KW-1185">Reference proteome</keyword>
<proteinExistence type="predicted"/>
<accession>A0A542ZNK7</accession>
<dbReference type="Proteomes" id="UP000319514">
    <property type="component" value="Unassembled WGS sequence"/>
</dbReference>
<dbReference type="Gene3D" id="2.40.30.100">
    <property type="entry name" value="AF2212/PG0164-like"/>
    <property type="match status" value="1"/>
</dbReference>
<comment type="caution">
    <text evidence="2">The sequence shown here is derived from an EMBL/GenBank/DDBJ whole genome shotgun (WGS) entry which is preliminary data.</text>
</comment>
<dbReference type="OrthoDB" id="2604865at2"/>
<gene>
    <name evidence="2" type="ORF">FB474_3296</name>
</gene>
<feature type="region of interest" description="Disordered" evidence="1">
    <location>
        <begin position="119"/>
        <end position="146"/>
    </location>
</feature>
<dbReference type="AlphaFoldDB" id="A0A542ZNK7"/>
<dbReference type="EMBL" id="VFOQ01000001">
    <property type="protein sequence ID" value="TQL61876.1"/>
    <property type="molecule type" value="Genomic_DNA"/>
</dbReference>
<evidence type="ECO:0000313" key="2">
    <source>
        <dbReference type="EMBL" id="TQL61876.1"/>
    </source>
</evidence>
<evidence type="ECO:0000313" key="3">
    <source>
        <dbReference type="Proteomes" id="UP000319514"/>
    </source>
</evidence>
<evidence type="ECO:0000256" key="1">
    <source>
        <dbReference type="SAM" id="MobiDB-lite"/>
    </source>
</evidence>
<dbReference type="RefSeq" id="WP_141789603.1">
    <property type="nucleotide sequence ID" value="NZ_BAAAKX010000012.1"/>
</dbReference>
<dbReference type="Pfam" id="PF13376">
    <property type="entry name" value="OmdA"/>
    <property type="match status" value="1"/>
</dbReference>
<reference evidence="2 3" key="1">
    <citation type="submission" date="2019-06" db="EMBL/GenBank/DDBJ databases">
        <title>Sequencing the genomes of 1000 actinobacteria strains.</title>
        <authorList>
            <person name="Klenk H.-P."/>
        </authorList>
    </citation>
    <scope>NUCLEOTIDE SEQUENCE [LARGE SCALE GENOMIC DNA]</scope>
    <source>
        <strain evidence="2 3">DSM 18082</strain>
    </source>
</reference>
<name>A0A542ZNK7_9MICO</name>
<dbReference type="Pfam" id="PF08922">
    <property type="entry name" value="DUF1905"/>
    <property type="match status" value="1"/>
</dbReference>
<organism evidence="2 3">
    <name type="scientific">Oryzihumus leptocrescens</name>
    <dbReference type="NCBI Taxonomy" id="297536"/>
    <lineage>
        <taxon>Bacteria</taxon>
        <taxon>Bacillati</taxon>
        <taxon>Actinomycetota</taxon>
        <taxon>Actinomycetes</taxon>
        <taxon>Micrococcales</taxon>
        <taxon>Intrasporangiaceae</taxon>
        <taxon>Oryzihumus</taxon>
    </lineage>
</organism>